<keyword evidence="1" id="KW-1133">Transmembrane helix</keyword>
<evidence type="ECO:0000313" key="2">
    <source>
        <dbReference type="Proteomes" id="UP000887581"/>
    </source>
</evidence>
<accession>A0A915PD85</accession>
<protein>
    <submittedName>
        <fullName evidence="3">Uncharacterized protein</fullName>
    </submittedName>
</protein>
<keyword evidence="1" id="KW-0812">Transmembrane</keyword>
<sequence>MTKFNRTNARDGDQRMGDVNLDDFWNADAEKYKCCCRTVHVVRASLFIAYGQMLITFVFALFFTFYYVQAINGRLTPDHWINQLGERYIFTSCSLIGSRNSSRTPLIFASIHCFRIDCSASWLCPGSQFFSHLIGTLFQLWCVATVWRCYGFLGDKKVVRRLGEQLSTTQVAFHYDGIPHEYIAMSQPPPYAETVISLDKQPLTT</sequence>
<reference evidence="3" key="1">
    <citation type="submission" date="2022-11" db="UniProtKB">
        <authorList>
            <consortium name="WormBaseParasite"/>
        </authorList>
    </citation>
    <scope>IDENTIFICATION</scope>
</reference>
<evidence type="ECO:0000256" key="1">
    <source>
        <dbReference type="SAM" id="Phobius"/>
    </source>
</evidence>
<name>A0A915PD85_9BILA</name>
<keyword evidence="1" id="KW-0472">Membrane</keyword>
<feature type="transmembrane region" description="Helical" evidence="1">
    <location>
        <begin position="129"/>
        <end position="150"/>
    </location>
</feature>
<dbReference type="AlphaFoldDB" id="A0A915PD85"/>
<evidence type="ECO:0000313" key="3">
    <source>
        <dbReference type="WBParaSite" id="sdigi.contig1083.g10170.t1"/>
    </source>
</evidence>
<organism evidence="2 3">
    <name type="scientific">Setaria digitata</name>
    <dbReference type="NCBI Taxonomy" id="48799"/>
    <lineage>
        <taxon>Eukaryota</taxon>
        <taxon>Metazoa</taxon>
        <taxon>Ecdysozoa</taxon>
        <taxon>Nematoda</taxon>
        <taxon>Chromadorea</taxon>
        <taxon>Rhabditida</taxon>
        <taxon>Spirurina</taxon>
        <taxon>Spiruromorpha</taxon>
        <taxon>Filarioidea</taxon>
        <taxon>Setariidae</taxon>
        <taxon>Setaria</taxon>
    </lineage>
</organism>
<proteinExistence type="predicted"/>
<dbReference type="WBParaSite" id="sdigi.contig1083.g10170.t1">
    <property type="protein sequence ID" value="sdigi.contig1083.g10170.t1"/>
    <property type="gene ID" value="sdigi.contig1083.g10170"/>
</dbReference>
<dbReference type="Proteomes" id="UP000887581">
    <property type="component" value="Unplaced"/>
</dbReference>
<feature type="transmembrane region" description="Helical" evidence="1">
    <location>
        <begin position="47"/>
        <end position="68"/>
    </location>
</feature>
<keyword evidence="2" id="KW-1185">Reference proteome</keyword>